<evidence type="ECO:0000313" key="3">
    <source>
        <dbReference type="Proteomes" id="UP000321154"/>
    </source>
</evidence>
<dbReference type="Pfam" id="PF20114">
    <property type="entry name" value="DUF6504"/>
    <property type="match status" value="1"/>
</dbReference>
<dbReference type="Proteomes" id="UP000321154">
    <property type="component" value="Unassembled WGS sequence"/>
</dbReference>
<proteinExistence type="predicted"/>
<name>A0ABQ0ULJ2_9MICO</name>
<dbReference type="InterPro" id="IPR045443">
    <property type="entry name" value="DUF6504"/>
</dbReference>
<evidence type="ECO:0000259" key="1">
    <source>
        <dbReference type="Pfam" id="PF20114"/>
    </source>
</evidence>
<gene>
    <name evidence="2" type="ORF">FFA01_06730</name>
</gene>
<feature type="domain" description="DUF6504" evidence="1">
    <location>
        <begin position="14"/>
        <end position="107"/>
    </location>
</feature>
<comment type="caution">
    <text evidence="2">The sequence shown here is derived from an EMBL/GenBank/DDBJ whole genome shotgun (WGS) entry which is preliminary data.</text>
</comment>
<keyword evidence="3" id="KW-1185">Reference proteome</keyword>
<reference evidence="2 3" key="1">
    <citation type="submission" date="2019-07" db="EMBL/GenBank/DDBJ databases">
        <title>Whole genome shotgun sequence of Frigoribacterium faeni NBRC 103066.</title>
        <authorList>
            <person name="Hosoyama A."/>
            <person name="Uohara A."/>
            <person name="Ohji S."/>
            <person name="Ichikawa N."/>
        </authorList>
    </citation>
    <scope>NUCLEOTIDE SEQUENCE [LARGE SCALE GENOMIC DNA]</scope>
    <source>
        <strain evidence="2 3">NBRC 103066</strain>
    </source>
</reference>
<protein>
    <recommendedName>
        <fullName evidence="1">DUF6504 domain-containing protein</fullName>
    </recommendedName>
</protein>
<organism evidence="2 3">
    <name type="scientific">Frigoribacterium faeni</name>
    <dbReference type="NCBI Taxonomy" id="145483"/>
    <lineage>
        <taxon>Bacteria</taxon>
        <taxon>Bacillati</taxon>
        <taxon>Actinomycetota</taxon>
        <taxon>Actinomycetes</taxon>
        <taxon>Micrococcales</taxon>
        <taxon>Microbacteriaceae</taxon>
        <taxon>Frigoribacterium</taxon>
    </lineage>
</organism>
<sequence>MRDERGEGDMKVDETVPVEITDDGAPLRFVWRGVVYGVVSPPERWITRREWWRSAARAPRGGTVDLLELPVWRVDALPLTDGVHRVDGTFDLALDPIRGSWLLLGVFDDRVEQQLFA</sequence>
<accession>A0ABQ0ULJ2</accession>
<dbReference type="EMBL" id="BJUV01000004">
    <property type="protein sequence ID" value="GEK82364.1"/>
    <property type="molecule type" value="Genomic_DNA"/>
</dbReference>
<evidence type="ECO:0000313" key="2">
    <source>
        <dbReference type="EMBL" id="GEK82364.1"/>
    </source>
</evidence>